<dbReference type="AlphaFoldDB" id="A0A2P2NQ52"/>
<dbReference type="EMBL" id="GGEC01064067">
    <property type="protein sequence ID" value="MBX44551.1"/>
    <property type="molecule type" value="Transcribed_RNA"/>
</dbReference>
<evidence type="ECO:0000313" key="1">
    <source>
        <dbReference type="EMBL" id="MBX44551.1"/>
    </source>
</evidence>
<sequence>MLQLSAFLFEKVLQTVQL</sequence>
<name>A0A2P2NQ52_RHIMU</name>
<accession>A0A2P2NQ52</accession>
<proteinExistence type="predicted"/>
<reference evidence="1" key="1">
    <citation type="submission" date="2018-02" db="EMBL/GenBank/DDBJ databases">
        <title>Rhizophora mucronata_Transcriptome.</title>
        <authorList>
            <person name="Meera S.P."/>
            <person name="Sreeshan A."/>
            <person name="Augustine A."/>
        </authorList>
    </citation>
    <scope>NUCLEOTIDE SEQUENCE</scope>
    <source>
        <tissue evidence="1">Leaf</tissue>
    </source>
</reference>
<protein>
    <submittedName>
        <fullName evidence="1">Uncharacterized protein</fullName>
    </submittedName>
</protein>
<organism evidence="1">
    <name type="scientific">Rhizophora mucronata</name>
    <name type="common">Asiatic mangrove</name>
    <dbReference type="NCBI Taxonomy" id="61149"/>
    <lineage>
        <taxon>Eukaryota</taxon>
        <taxon>Viridiplantae</taxon>
        <taxon>Streptophyta</taxon>
        <taxon>Embryophyta</taxon>
        <taxon>Tracheophyta</taxon>
        <taxon>Spermatophyta</taxon>
        <taxon>Magnoliopsida</taxon>
        <taxon>eudicotyledons</taxon>
        <taxon>Gunneridae</taxon>
        <taxon>Pentapetalae</taxon>
        <taxon>rosids</taxon>
        <taxon>fabids</taxon>
        <taxon>Malpighiales</taxon>
        <taxon>Rhizophoraceae</taxon>
        <taxon>Rhizophora</taxon>
    </lineage>
</organism>